<dbReference type="InterPro" id="IPR011964">
    <property type="entry name" value="YVTN_b-propeller_repeat"/>
</dbReference>
<dbReference type="EMBL" id="VSSQ01065859">
    <property type="protein sequence ID" value="MPN18509.1"/>
    <property type="molecule type" value="Genomic_DNA"/>
</dbReference>
<dbReference type="NCBIfam" id="TIGR02276">
    <property type="entry name" value="beta_rpt_yvtn"/>
    <property type="match status" value="1"/>
</dbReference>
<feature type="transmembrane region" description="Helical" evidence="2">
    <location>
        <begin position="90"/>
        <end position="107"/>
    </location>
</feature>
<keyword evidence="2" id="KW-0812">Transmembrane</keyword>
<accession>A0A645FY05</accession>
<protein>
    <submittedName>
        <fullName evidence="3">Uncharacterized protein</fullName>
    </submittedName>
</protein>
<evidence type="ECO:0000256" key="2">
    <source>
        <dbReference type="SAM" id="Phobius"/>
    </source>
</evidence>
<sequence>MIDTATNTVTATVNAGIHPTGVVIMSLKDSNMTAQNREKNSNATEDIGVEETNFSSSKEKKAVELNNSNNDYVSNNGSSSNEKESSKNNFVPAFGFFGSLACLYGGWKLRKK</sequence>
<gene>
    <name evidence="3" type="ORF">SDC9_165869</name>
</gene>
<keyword evidence="2" id="KW-1133">Transmembrane helix</keyword>
<keyword evidence="2" id="KW-0472">Membrane</keyword>
<feature type="compositionally biased region" description="Low complexity" evidence="1">
    <location>
        <begin position="66"/>
        <end position="80"/>
    </location>
</feature>
<comment type="caution">
    <text evidence="3">The sequence shown here is derived from an EMBL/GenBank/DDBJ whole genome shotgun (WGS) entry which is preliminary data.</text>
</comment>
<evidence type="ECO:0000256" key="1">
    <source>
        <dbReference type="SAM" id="MobiDB-lite"/>
    </source>
</evidence>
<dbReference type="AlphaFoldDB" id="A0A645FY05"/>
<feature type="region of interest" description="Disordered" evidence="1">
    <location>
        <begin position="33"/>
        <end position="86"/>
    </location>
</feature>
<organism evidence="3">
    <name type="scientific">bioreactor metagenome</name>
    <dbReference type="NCBI Taxonomy" id="1076179"/>
    <lineage>
        <taxon>unclassified sequences</taxon>
        <taxon>metagenomes</taxon>
        <taxon>ecological metagenomes</taxon>
    </lineage>
</organism>
<proteinExistence type="predicted"/>
<reference evidence="3" key="1">
    <citation type="submission" date="2019-08" db="EMBL/GenBank/DDBJ databases">
        <authorList>
            <person name="Kucharzyk K."/>
            <person name="Murdoch R.W."/>
            <person name="Higgins S."/>
            <person name="Loffler F."/>
        </authorList>
    </citation>
    <scope>NUCLEOTIDE SEQUENCE</scope>
</reference>
<evidence type="ECO:0000313" key="3">
    <source>
        <dbReference type="EMBL" id="MPN18509.1"/>
    </source>
</evidence>
<name>A0A645FY05_9ZZZZ</name>